<dbReference type="InterPro" id="IPR000994">
    <property type="entry name" value="Pept_M24"/>
</dbReference>
<dbReference type="InterPro" id="IPR029149">
    <property type="entry name" value="Creatin/AminoP/Spt16_N"/>
</dbReference>
<dbReference type="RefSeq" id="WP_337333616.1">
    <property type="nucleotide sequence ID" value="NZ_JBBDGM010000022.1"/>
</dbReference>
<feature type="domain" description="Creatinase N-terminal" evidence="2">
    <location>
        <begin position="29"/>
        <end position="175"/>
    </location>
</feature>
<dbReference type="InterPro" id="IPR050659">
    <property type="entry name" value="Peptidase_M24B"/>
</dbReference>
<dbReference type="Gene3D" id="3.40.350.10">
    <property type="entry name" value="Creatinase/prolidase N-terminal domain"/>
    <property type="match status" value="1"/>
</dbReference>
<dbReference type="Pfam" id="PF01321">
    <property type="entry name" value="Creatinase_N"/>
    <property type="match status" value="1"/>
</dbReference>
<sequence length="401" mass="44009">MAIDWTKIGVDLSVPEVPAAISDGELTTRWRAVQAAMIERELDALLVVGNESEFSSLRYLSDYWPAFESGAVLFAPEGEPVLLAGPESETHARHRGRVSQVALIESLRESADPSYPEVSLDTYDGVLRNLGVSSPRRIGIAGSFAANMVIIDELQRAFGDVELVRADDVVTSLRAQKSPWEIANLRKAFEISEIALSAILERIRPGMTELQVVGIAQAAMYANGAEYEGMPQYVLSGPNSRPAISRPANRVLESGDVVQLNISARVNGYSSGVGRPLVLGKATTAQRDLIEFCRDAHLATLEWVRPGVEAASIARNYQEFFTARNKSDAFLYGPCTGLGLMETEQPWVESDSKYTIQPGMCFQADTFAQATEFSVRWENGFVVRDEALEMFSGAHMDTYEV</sequence>
<evidence type="ECO:0000313" key="4">
    <source>
        <dbReference type="Proteomes" id="UP001371224"/>
    </source>
</evidence>
<evidence type="ECO:0000259" key="1">
    <source>
        <dbReference type="Pfam" id="PF00557"/>
    </source>
</evidence>
<accession>A0ABU8LGM2</accession>
<dbReference type="InterPro" id="IPR000587">
    <property type="entry name" value="Creatinase_N"/>
</dbReference>
<keyword evidence="4" id="KW-1185">Reference proteome</keyword>
<dbReference type="PANTHER" id="PTHR46112:SF3">
    <property type="entry name" value="AMINOPEPTIDASE YPDF"/>
    <property type="match status" value="1"/>
</dbReference>
<dbReference type="EMBL" id="JBBDGM010000022">
    <property type="protein sequence ID" value="MEJ1089974.1"/>
    <property type="molecule type" value="Genomic_DNA"/>
</dbReference>
<dbReference type="PANTHER" id="PTHR46112">
    <property type="entry name" value="AMINOPEPTIDASE"/>
    <property type="match status" value="1"/>
</dbReference>
<proteinExistence type="predicted"/>
<dbReference type="SUPFAM" id="SSF55920">
    <property type="entry name" value="Creatinase/aminopeptidase"/>
    <property type="match status" value="1"/>
</dbReference>
<feature type="domain" description="Peptidase M24" evidence="1">
    <location>
        <begin position="184"/>
        <end position="384"/>
    </location>
</feature>
<dbReference type="InterPro" id="IPR036005">
    <property type="entry name" value="Creatinase/aminopeptidase-like"/>
</dbReference>
<dbReference type="Proteomes" id="UP001371224">
    <property type="component" value="Unassembled WGS sequence"/>
</dbReference>
<dbReference type="Pfam" id="PF00557">
    <property type="entry name" value="Peptidase_M24"/>
    <property type="match status" value="1"/>
</dbReference>
<protein>
    <submittedName>
        <fullName evidence="3">Xaa-Pro peptidase family protein</fullName>
    </submittedName>
</protein>
<dbReference type="Gene3D" id="3.90.230.10">
    <property type="entry name" value="Creatinase/methionine aminopeptidase superfamily"/>
    <property type="match status" value="1"/>
</dbReference>
<gene>
    <name evidence="3" type="ORF">WDU99_16775</name>
</gene>
<evidence type="ECO:0000313" key="3">
    <source>
        <dbReference type="EMBL" id="MEJ1089974.1"/>
    </source>
</evidence>
<comment type="caution">
    <text evidence="3">The sequence shown here is derived from an EMBL/GenBank/DDBJ whole genome shotgun (WGS) entry which is preliminary data.</text>
</comment>
<evidence type="ECO:0000259" key="2">
    <source>
        <dbReference type="Pfam" id="PF01321"/>
    </source>
</evidence>
<reference evidence="3 4" key="1">
    <citation type="submission" date="2024-02" db="EMBL/GenBank/DDBJ databases">
        <authorList>
            <person name="Saticioglu I.B."/>
        </authorList>
    </citation>
    <scope>NUCLEOTIDE SEQUENCE [LARGE SCALE GENOMIC DNA]</scope>
    <source>
        <strain evidence="3 4">Mu-80</strain>
    </source>
</reference>
<organism evidence="3 4">
    <name type="scientific">Microbacterium bandirmense</name>
    <dbReference type="NCBI Taxonomy" id="3122050"/>
    <lineage>
        <taxon>Bacteria</taxon>
        <taxon>Bacillati</taxon>
        <taxon>Actinomycetota</taxon>
        <taxon>Actinomycetes</taxon>
        <taxon>Micrococcales</taxon>
        <taxon>Microbacteriaceae</taxon>
        <taxon>Microbacterium</taxon>
    </lineage>
</organism>
<name>A0ABU8LGM2_9MICO</name>
<dbReference type="SUPFAM" id="SSF53092">
    <property type="entry name" value="Creatinase/prolidase N-terminal domain"/>
    <property type="match status" value="1"/>
</dbReference>